<evidence type="ECO:0000259" key="17">
    <source>
        <dbReference type="PROSITE" id="PS50835"/>
    </source>
</evidence>
<keyword evidence="15" id="KW-0732">Signal</keyword>
<keyword evidence="2" id="KW-1003">Cell membrane</keyword>
<feature type="signal peptide" evidence="15">
    <location>
        <begin position="1"/>
        <end position="22"/>
    </location>
</feature>
<feature type="transmembrane region" description="Helical" evidence="14">
    <location>
        <begin position="461"/>
        <end position="483"/>
    </location>
</feature>
<dbReference type="FunFam" id="1.20.1070.10:FF:000109">
    <property type="entry name" value="Leukotriene B4 receptor"/>
    <property type="match status" value="1"/>
</dbReference>
<feature type="chain" id="PRO_5007587036" evidence="15">
    <location>
        <begin position="23"/>
        <end position="687"/>
    </location>
</feature>
<evidence type="ECO:0000256" key="9">
    <source>
        <dbReference type="ARBA" id="ARBA00023180"/>
    </source>
</evidence>
<dbReference type="Pfam" id="PF00001">
    <property type="entry name" value="7tm_1"/>
    <property type="match status" value="1"/>
</dbReference>
<evidence type="ECO:0000256" key="7">
    <source>
        <dbReference type="ARBA" id="ARBA00023136"/>
    </source>
</evidence>
<dbReference type="GO" id="GO:0005886">
    <property type="term" value="C:plasma membrane"/>
    <property type="evidence" value="ECO:0007669"/>
    <property type="project" value="UniProtKB-SubCell"/>
</dbReference>
<organism evidence="18 19">
    <name type="scientific">Alligator mississippiensis</name>
    <name type="common">American alligator</name>
    <dbReference type="NCBI Taxonomy" id="8496"/>
    <lineage>
        <taxon>Eukaryota</taxon>
        <taxon>Metazoa</taxon>
        <taxon>Chordata</taxon>
        <taxon>Craniata</taxon>
        <taxon>Vertebrata</taxon>
        <taxon>Euteleostomi</taxon>
        <taxon>Archelosauria</taxon>
        <taxon>Archosauria</taxon>
        <taxon>Crocodylia</taxon>
        <taxon>Alligatoridae</taxon>
        <taxon>Alligatorinae</taxon>
        <taxon>Alligator</taxon>
    </lineage>
</organism>
<dbReference type="PANTHER" id="PTHR24225:SF72">
    <property type="entry name" value="G-PROTEIN COUPLED RECEPTORS FAMILY 1 PROFILE DOMAIN-CONTAINING PROTEIN-RELATED"/>
    <property type="match status" value="1"/>
</dbReference>
<evidence type="ECO:0000256" key="3">
    <source>
        <dbReference type="ARBA" id="ARBA00022553"/>
    </source>
</evidence>
<dbReference type="InterPro" id="IPR003981">
    <property type="entry name" value="Leukotriene_B4_rcpt"/>
</dbReference>
<evidence type="ECO:0000256" key="11">
    <source>
        <dbReference type="ARBA" id="ARBA00025736"/>
    </source>
</evidence>
<dbReference type="eggNOG" id="KOG3656">
    <property type="taxonomic scope" value="Eukaryota"/>
</dbReference>
<evidence type="ECO:0000256" key="6">
    <source>
        <dbReference type="ARBA" id="ARBA00023040"/>
    </source>
</evidence>
<dbReference type="CDD" id="cd15122">
    <property type="entry name" value="7tmA_LTB4R2"/>
    <property type="match status" value="1"/>
</dbReference>
<dbReference type="GO" id="GO:0006954">
    <property type="term" value="P:inflammatory response"/>
    <property type="evidence" value="ECO:0007669"/>
    <property type="project" value="TreeGrafter"/>
</dbReference>
<dbReference type="InterPro" id="IPR036179">
    <property type="entry name" value="Ig-like_dom_sf"/>
</dbReference>
<evidence type="ECO:0000256" key="2">
    <source>
        <dbReference type="ARBA" id="ARBA00022475"/>
    </source>
</evidence>
<dbReference type="Gene3D" id="1.20.1070.10">
    <property type="entry name" value="Rhodopsin 7-helix transmembrane proteins"/>
    <property type="match status" value="1"/>
</dbReference>
<dbReference type="Gene3D" id="2.60.40.10">
    <property type="entry name" value="Immunoglobulins"/>
    <property type="match status" value="2"/>
</dbReference>
<feature type="domain" description="Ig-like" evidence="17">
    <location>
        <begin position="29"/>
        <end position="115"/>
    </location>
</feature>
<evidence type="ECO:0000313" key="18">
    <source>
        <dbReference type="EMBL" id="KYO48238.1"/>
    </source>
</evidence>
<dbReference type="STRING" id="8496.A0A151PGV1"/>
<dbReference type="PRINTS" id="PR00237">
    <property type="entry name" value="GPCRRHODOPSN"/>
</dbReference>
<evidence type="ECO:0000256" key="4">
    <source>
        <dbReference type="ARBA" id="ARBA00022692"/>
    </source>
</evidence>
<dbReference type="Proteomes" id="UP000050525">
    <property type="component" value="Unassembled WGS sequence"/>
</dbReference>
<keyword evidence="6 12" id="KW-0297">G-protein coupled receptor</keyword>
<dbReference type="PRINTS" id="PR01476">
    <property type="entry name" value="LTBRECEPTOR"/>
</dbReference>
<feature type="domain" description="Ig-like" evidence="17">
    <location>
        <begin position="125"/>
        <end position="227"/>
    </location>
</feature>
<dbReference type="PANTHER" id="PTHR24225">
    <property type="entry name" value="CHEMOTACTIC RECEPTOR"/>
    <property type="match status" value="1"/>
</dbReference>
<keyword evidence="10 12" id="KW-0807">Transducer</keyword>
<evidence type="ECO:0000259" key="16">
    <source>
        <dbReference type="PROSITE" id="PS50262"/>
    </source>
</evidence>
<dbReference type="InterPro" id="IPR013783">
    <property type="entry name" value="Ig-like_fold"/>
</dbReference>
<keyword evidence="19" id="KW-1185">Reference proteome</keyword>
<feature type="region of interest" description="Disordered" evidence="13">
    <location>
        <begin position="667"/>
        <end position="687"/>
    </location>
</feature>
<accession>A0A151PGV1</accession>
<comment type="subcellular location">
    <subcellularLocation>
        <location evidence="1">Cell membrane</location>
        <topology evidence="1">Multi-pass membrane protein</topology>
    </subcellularLocation>
</comment>
<dbReference type="EMBL" id="AKHW03000242">
    <property type="protein sequence ID" value="KYO48238.1"/>
    <property type="molecule type" value="Genomic_DNA"/>
</dbReference>
<dbReference type="InterPro" id="IPR003599">
    <property type="entry name" value="Ig_sub"/>
</dbReference>
<feature type="transmembrane region" description="Helical" evidence="14">
    <location>
        <begin position="420"/>
        <end position="441"/>
    </location>
</feature>
<evidence type="ECO:0000256" key="1">
    <source>
        <dbReference type="ARBA" id="ARBA00004651"/>
    </source>
</evidence>
<dbReference type="InterPro" id="IPR000276">
    <property type="entry name" value="GPCR_Rhodpsn"/>
</dbReference>
<evidence type="ECO:0000256" key="8">
    <source>
        <dbReference type="ARBA" id="ARBA00023170"/>
    </source>
</evidence>
<dbReference type="Pfam" id="PF13895">
    <property type="entry name" value="Ig_2"/>
    <property type="match status" value="1"/>
</dbReference>
<dbReference type="AlphaFoldDB" id="A0A151PGV1"/>
<evidence type="ECO:0000256" key="5">
    <source>
        <dbReference type="ARBA" id="ARBA00022989"/>
    </source>
</evidence>
<dbReference type="InterPro" id="IPR017452">
    <property type="entry name" value="GPCR_Rhodpsn_7TM"/>
</dbReference>
<dbReference type="PROSITE" id="PS00237">
    <property type="entry name" value="G_PROTEIN_RECEP_F1_1"/>
    <property type="match status" value="1"/>
</dbReference>
<keyword evidence="7 14" id="KW-0472">Membrane</keyword>
<evidence type="ECO:0000256" key="14">
    <source>
        <dbReference type="SAM" id="Phobius"/>
    </source>
</evidence>
<dbReference type="PROSITE" id="PS50835">
    <property type="entry name" value="IG_LIKE"/>
    <property type="match status" value="2"/>
</dbReference>
<keyword evidence="9" id="KW-0325">Glycoprotein</keyword>
<feature type="transmembrane region" description="Helical" evidence="14">
    <location>
        <begin position="383"/>
        <end position="408"/>
    </location>
</feature>
<comment type="caution">
    <text evidence="18">The sequence shown here is derived from an EMBL/GenBank/DDBJ whole genome shotgun (WGS) entry which is preliminary data.</text>
</comment>
<dbReference type="SMART" id="SM00409">
    <property type="entry name" value="IG"/>
    <property type="match status" value="2"/>
</dbReference>
<feature type="transmembrane region" description="Helical" evidence="14">
    <location>
        <begin position="517"/>
        <end position="537"/>
    </location>
</feature>
<gene>
    <name evidence="18" type="primary">LTB4R2</name>
    <name evidence="18" type="ORF">Y1Q_0010614</name>
</gene>
<dbReference type="PROSITE" id="PS50262">
    <property type="entry name" value="G_PROTEIN_RECEP_F1_2"/>
    <property type="match status" value="1"/>
</dbReference>
<dbReference type="InterPro" id="IPR007110">
    <property type="entry name" value="Ig-like_dom"/>
</dbReference>
<sequence>MERTVLLPLLVSVWMVPWLVSAKDFSEPPSLSLHPKYQMYFTGETVGLMCSAPPSVGQINGMEYYSDVSWATTIIVSSGKSFTINLTLTGPPRTGSYTCTYSISGTQSSRSNPVTIQVTDLPLQPELIVNPSSGVMSKGKHLVITCISPEDVEEKRFYFYKDGAKIVPGNKDFEFSPVEPGSGSKNNSVLSIPRANPNITGEFTCEYEKKVSGRWVTSQRSQAVKVTIAEFKCTLTRLLAVGGSFFTINGLIFLIACICMKHGDSQENAKNDMQTKQKWSECDQRSYRSPERPWSKWVSGRRDPPAGLGGISMAETPLTPPHISMNQCLHTTGNITLLNFTTSRVAGTIFLLLAALIGLPGNFFVVWSILWKMKPSRRSVTCLLVLNLALADSIVLLLTPFFILFLIFEGWFFGEHICKGVYYLCCINMYTSIFIITLMSVDRCLAVYRPYLSQAIRKKHLVVKILAVIWLVAILLAVPAFIYRRVVEYKSWNRYTCEPCHAKPALAIFHFTMETTVAFLVPYGIIIGCYSAILVKVQGRQWKRRGARTEKLIAAIVICFTVLWVPYHVVNILQVASNLTSGEAAERLTNAWKSGRVGATALAFLSSSINPVLYVFAAGDLIKTSGAKFIAQFFEGASGEMNKKSQSQRDLDKDLVVGEEGMLMGKVEAGAQRTQQDGAVGQASPLG</sequence>
<keyword evidence="4 12" id="KW-0812">Transmembrane</keyword>
<reference evidence="18 19" key="1">
    <citation type="journal article" date="2012" name="Genome Biol.">
        <title>Sequencing three crocodilian genomes to illuminate the evolution of archosaurs and amniotes.</title>
        <authorList>
            <person name="St John J.A."/>
            <person name="Braun E.L."/>
            <person name="Isberg S.R."/>
            <person name="Miles L.G."/>
            <person name="Chong A.Y."/>
            <person name="Gongora J."/>
            <person name="Dalzell P."/>
            <person name="Moran C."/>
            <person name="Bed'hom B."/>
            <person name="Abzhanov A."/>
            <person name="Burgess S.C."/>
            <person name="Cooksey A.M."/>
            <person name="Castoe T.A."/>
            <person name="Crawford N.G."/>
            <person name="Densmore L.D."/>
            <person name="Drew J.C."/>
            <person name="Edwards S.V."/>
            <person name="Faircloth B.C."/>
            <person name="Fujita M.K."/>
            <person name="Greenwold M.J."/>
            <person name="Hoffmann F.G."/>
            <person name="Howard J.M."/>
            <person name="Iguchi T."/>
            <person name="Janes D.E."/>
            <person name="Khan S.Y."/>
            <person name="Kohno S."/>
            <person name="de Koning A.J."/>
            <person name="Lance S.L."/>
            <person name="McCarthy F.M."/>
            <person name="McCormack J.E."/>
            <person name="Merchant M.E."/>
            <person name="Peterson D.G."/>
            <person name="Pollock D.D."/>
            <person name="Pourmand N."/>
            <person name="Raney B.J."/>
            <person name="Roessler K.A."/>
            <person name="Sanford J.R."/>
            <person name="Sawyer R.H."/>
            <person name="Schmidt C.J."/>
            <person name="Triplett E.W."/>
            <person name="Tuberville T.D."/>
            <person name="Venegas-Anaya M."/>
            <person name="Howard J.T."/>
            <person name="Jarvis E.D."/>
            <person name="Guillette L.J.Jr."/>
            <person name="Glenn T.C."/>
            <person name="Green R.E."/>
            <person name="Ray D.A."/>
        </authorList>
    </citation>
    <scope>NUCLEOTIDE SEQUENCE [LARGE SCALE GENOMIC DNA]</scope>
    <source>
        <strain evidence="18">KSC_2009_1</strain>
    </source>
</reference>
<keyword evidence="8 12" id="KW-0675">Receptor</keyword>
<dbReference type="GO" id="GO:0004974">
    <property type="term" value="F:leukotriene receptor activity"/>
    <property type="evidence" value="ECO:0007669"/>
    <property type="project" value="InterPro"/>
</dbReference>
<feature type="transmembrane region" description="Helical" evidence="14">
    <location>
        <begin position="549"/>
        <end position="567"/>
    </location>
</feature>
<comment type="similarity">
    <text evidence="12">Belongs to the G-protein coupled receptor 1 family.</text>
</comment>
<keyword evidence="3" id="KW-0597">Phosphoprotein</keyword>
<comment type="similarity">
    <text evidence="11">Belongs to the chemokine-like receptor (CMKLR) family.</text>
</comment>
<dbReference type="GO" id="GO:0004875">
    <property type="term" value="F:complement receptor activity"/>
    <property type="evidence" value="ECO:0007669"/>
    <property type="project" value="TreeGrafter"/>
</dbReference>
<dbReference type="InterPro" id="IPR000826">
    <property type="entry name" value="Formyl_rcpt-rel"/>
</dbReference>
<dbReference type="SUPFAM" id="SSF81321">
    <property type="entry name" value="Family A G protein-coupled receptor-like"/>
    <property type="match status" value="1"/>
</dbReference>
<keyword evidence="5 14" id="KW-1133">Transmembrane helix</keyword>
<protein>
    <submittedName>
        <fullName evidence="18">Leukotriene B4 receptor 2</fullName>
    </submittedName>
</protein>
<evidence type="ECO:0000256" key="13">
    <source>
        <dbReference type="SAM" id="MobiDB-lite"/>
    </source>
</evidence>
<dbReference type="GO" id="GO:0007204">
    <property type="term" value="P:positive regulation of cytosolic calcium ion concentration"/>
    <property type="evidence" value="ECO:0007669"/>
    <property type="project" value="TreeGrafter"/>
</dbReference>
<evidence type="ECO:0000256" key="15">
    <source>
        <dbReference type="SAM" id="SignalP"/>
    </source>
</evidence>
<dbReference type="GO" id="GO:0007200">
    <property type="term" value="P:phospholipase C-activating G protein-coupled receptor signaling pathway"/>
    <property type="evidence" value="ECO:0007669"/>
    <property type="project" value="TreeGrafter"/>
</dbReference>
<name>A0A151PGV1_ALLMI</name>
<dbReference type="SUPFAM" id="SSF48726">
    <property type="entry name" value="Immunoglobulin"/>
    <property type="match status" value="2"/>
</dbReference>
<feature type="domain" description="G-protein coupled receptors family 1 profile" evidence="16">
    <location>
        <begin position="361"/>
        <end position="614"/>
    </location>
</feature>
<evidence type="ECO:0000256" key="10">
    <source>
        <dbReference type="ARBA" id="ARBA00023224"/>
    </source>
</evidence>
<proteinExistence type="inferred from homology"/>
<evidence type="ECO:0000313" key="19">
    <source>
        <dbReference type="Proteomes" id="UP000050525"/>
    </source>
</evidence>
<evidence type="ECO:0000256" key="12">
    <source>
        <dbReference type="RuleBase" id="RU000688"/>
    </source>
</evidence>
<feature type="transmembrane region" description="Helical" evidence="14">
    <location>
        <begin position="349"/>
        <end position="371"/>
    </location>
</feature>